<dbReference type="RefSeq" id="XP_008089955.1">
    <property type="nucleotide sequence ID" value="XM_008091764.1"/>
</dbReference>
<evidence type="ECO:0000256" key="5">
    <source>
        <dbReference type="SAM" id="Phobius"/>
    </source>
</evidence>
<dbReference type="PANTHER" id="PTHR23112">
    <property type="entry name" value="G PROTEIN-COUPLED RECEPTOR 157-RELATED"/>
    <property type="match status" value="1"/>
</dbReference>
<gene>
    <name evidence="7" type="ORF">GLRG_01079</name>
</gene>
<organism evidence="8">
    <name type="scientific">Colletotrichum graminicola (strain M1.001 / M2 / FGSC 10212)</name>
    <name type="common">Maize anthracnose fungus</name>
    <name type="synonym">Glomerella graminicola</name>
    <dbReference type="NCBI Taxonomy" id="645133"/>
    <lineage>
        <taxon>Eukaryota</taxon>
        <taxon>Fungi</taxon>
        <taxon>Dikarya</taxon>
        <taxon>Ascomycota</taxon>
        <taxon>Pezizomycotina</taxon>
        <taxon>Sordariomycetes</taxon>
        <taxon>Hypocreomycetidae</taxon>
        <taxon>Glomerellales</taxon>
        <taxon>Glomerellaceae</taxon>
        <taxon>Colletotrichum</taxon>
        <taxon>Colletotrichum graminicola species complex</taxon>
    </lineage>
</organism>
<evidence type="ECO:0000259" key="6">
    <source>
        <dbReference type="Pfam" id="PF11710"/>
    </source>
</evidence>
<dbReference type="HOGENOM" id="CLU_027149_3_0_1"/>
<dbReference type="GeneID" id="24406444"/>
<dbReference type="GO" id="GO:0007189">
    <property type="term" value="P:adenylate cyclase-activating G protein-coupled receptor signaling pathway"/>
    <property type="evidence" value="ECO:0007669"/>
    <property type="project" value="TreeGrafter"/>
</dbReference>
<accession>E3Q5G8</accession>
<dbReference type="InterPro" id="IPR023041">
    <property type="entry name" value="Glucose_rcpt_Git3-like_N"/>
</dbReference>
<evidence type="ECO:0000256" key="4">
    <source>
        <dbReference type="ARBA" id="ARBA00023136"/>
    </source>
</evidence>
<proteinExistence type="predicted"/>
<keyword evidence="8" id="KW-1185">Reference proteome</keyword>
<dbReference type="GO" id="GO:0005886">
    <property type="term" value="C:plasma membrane"/>
    <property type="evidence" value="ECO:0007669"/>
    <property type="project" value="TreeGrafter"/>
</dbReference>
<protein>
    <recommendedName>
        <fullName evidence="6">Glucose receptor Git3-like N-terminal domain-containing protein</fullName>
    </recommendedName>
</protein>
<evidence type="ECO:0000313" key="7">
    <source>
        <dbReference type="EMBL" id="EFQ25935.1"/>
    </source>
</evidence>
<evidence type="ECO:0000313" key="8">
    <source>
        <dbReference type="Proteomes" id="UP000008782"/>
    </source>
</evidence>
<feature type="transmembrane region" description="Helical" evidence="5">
    <location>
        <begin position="377"/>
        <end position="398"/>
    </location>
</feature>
<evidence type="ECO:0000256" key="3">
    <source>
        <dbReference type="ARBA" id="ARBA00022989"/>
    </source>
</evidence>
<feature type="transmembrane region" description="Helical" evidence="5">
    <location>
        <begin position="248"/>
        <end position="267"/>
    </location>
</feature>
<dbReference type="Proteomes" id="UP000008782">
    <property type="component" value="Unassembled WGS sequence"/>
</dbReference>
<dbReference type="SUPFAM" id="SSF81321">
    <property type="entry name" value="Family A G protein-coupled receptor-like"/>
    <property type="match status" value="1"/>
</dbReference>
<dbReference type="Pfam" id="PF11710">
    <property type="entry name" value="Git3"/>
    <property type="match status" value="1"/>
</dbReference>
<feature type="transmembrane region" description="Helical" evidence="5">
    <location>
        <begin position="192"/>
        <end position="215"/>
    </location>
</feature>
<dbReference type="PANTHER" id="PTHR23112:SF37">
    <property type="entry name" value="G PROTEIN-COUPLED RECEPTOR GPR1"/>
    <property type="match status" value="1"/>
</dbReference>
<feature type="transmembrane region" description="Helical" evidence="5">
    <location>
        <begin position="117"/>
        <end position="137"/>
    </location>
</feature>
<dbReference type="GO" id="GO:0004930">
    <property type="term" value="F:G protein-coupled receptor activity"/>
    <property type="evidence" value="ECO:0007669"/>
    <property type="project" value="TreeGrafter"/>
</dbReference>
<keyword evidence="3 5" id="KW-1133">Transmembrane helix</keyword>
<dbReference type="STRING" id="645133.E3Q5G8"/>
<dbReference type="eggNOG" id="ENOG502RYZC">
    <property type="taxonomic scope" value="Eukaryota"/>
</dbReference>
<reference evidence="8" key="1">
    <citation type="journal article" date="2012" name="Nat. Genet.">
        <title>Lifestyle transitions in plant pathogenic Colletotrichum fungi deciphered by genome and transcriptome analyses.</title>
        <authorList>
            <person name="O'Connell R.J."/>
            <person name="Thon M.R."/>
            <person name="Hacquard S."/>
            <person name="Amyotte S.G."/>
            <person name="Kleemann J."/>
            <person name="Torres M.F."/>
            <person name="Damm U."/>
            <person name="Buiate E.A."/>
            <person name="Epstein L."/>
            <person name="Alkan N."/>
            <person name="Altmueller J."/>
            <person name="Alvarado-Balderrama L."/>
            <person name="Bauser C.A."/>
            <person name="Becker C."/>
            <person name="Birren B.W."/>
            <person name="Chen Z."/>
            <person name="Choi J."/>
            <person name="Crouch J.A."/>
            <person name="Duvick J.P."/>
            <person name="Farman M.A."/>
            <person name="Gan P."/>
            <person name="Heiman D."/>
            <person name="Henrissat B."/>
            <person name="Howard R.J."/>
            <person name="Kabbage M."/>
            <person name="Koch C."/>
            <person name="Kracher B."/>
            <person name="Kubo Y."/>
            <person name="Law A.D."/>
            <person name="Lebrun M.-H."/>
            <person name="Lee Y.-H."/>
            <person name="Miyara I."/>
            <person name="Moore N."/>
            <person name="Neumann U."/>
            <person name="Nordstroem K."/>
            <person name="Panaccione D.G."/>
            <person name="Panstruga R."/>
            <person name="Place M."/>
            <person name="Proctor R.H."/>
            <person name="Prusky D."/>
            <person name="Rech G."/>
            <person name="Reinhardt R."/>
            <person name="Rollins J.A."/>
            <person name="Rounsley S."/>
            <person name="Schardl C.L."/>
            <person name="Schwartz D.C."/>
            <person name="Shenoy N."/>
            <person name="Shirasu K."/>
            <person name="Sikhakolli U.R."/>
            <person name="Stueber K."/>
            <person name="Sukno S.A."/>
            <person name="Sweigard J.A."/>
            <person name="Takano Y."/>
            <person name="Takahara H."/>
            <person name="Trail F."/>
            <person name="van der Does H.C."/>
            <person name="Voll L.M."/>
            <person name="Will I."/>
            <person name="Young S."/>
            <person name="Zeng Q."/>
            <person name="Zhang J."/>
            <person name="Zhou S."/>
            <person name="Dickman M.B."/>
            <person name="Schulze-Lefert P."/>
            <person name="Ver Loren van Themaat E."/>
            <person name="Ma L.-J."/>
            <person name="Vaillancourt L.J."/>
        </authorList>
    </citation>
    <scope>NUCLEOTIDE SEQUENCE [LARGE SCALE GENOMIC DNA]</scope>
    <source>
        <strain evidence="8">M1.001 / M2 / FGSC 10212</strain>
    </source>
</reference>
<evidence type="ECO:0000256" key="1">
    <source>
        <dbReference type="ARBA" id="ARBA00004141"/>
    </source>
</evidence>
<feature type="transmembrane region" description="Helical" evidence="5">
    <location>
        <begin position="166"/>
        <end position="185"/>
    </location>
</feature>
<dbReference type="AlphaFoldDB" id="E3Q5G8"/>
<name>E3Q5G8_COLGM</name>
<sequence>MNETPDHYDSDNSPYSIRPLPPVLRNGLAVVATMGFLSFFTSLGLLVFLTFKLISWHNGPPKLRKEEDQVTKVETPTTANAAFIIPSNWVAATEAAAERAAQENWWRRAINEPPNQFLVLIFNLLLADIQQALAFLLNAKWLTRNSIEVGTKTCWTQGWFVSTGDLASSVFITGIAIHTYVSIVLNKKIPTWIFHTAIAMMWIFVYGTGILTVIITGHGKAEAGLYVRAGAWCWVNSKYQDIRLTLHYLWIFAALILTTMIYFAIFLHLQRIARKSGGVILCCNVAGHESSSSSSNGTSPSDCSVTNWTWKTRSVSDGQRSRIWRPIGLTTVLRRLPDIPDYARQHTFLLYPFVYVICTMPLAAGRLASMAGHNVSLAYFCFAGAMIACNGWMDVVLYSSTRRSIVFSADGPPTQEVGLNTFAFMCNAPPRFGNTTTIISGADPSGNRNCSKWNGKLARKGPKSGSLKGLTVECNESTDSMRGFGMGEGSVMGMAIQCERTTTVSVEEDNTPTPPIRAKFSSCDRKMSNASFLSVDSFQSSGSGSIKE</sequence>
<dbReference type="OrthoDB" id="100006at2759"/>
<feature type="transmembrane region" description="Helical" evidence="5">
    <location>
        <begin position="28"/>
        <end position="54"/>
    </location>
</feature>
<feature type="domain" description="Glucose receptor Git3-like N-terminal" evidence="6">
    <location>
        <begin position="120"/>
        <end position="272"/>
    </location>
</feature>
<feature type="transmembrane region" description="Helical" evidence="5">
    <location>
        <begin position="348"/>
        <end position="365"/>
    </location>
</feature>
<keyword evidence="4 5" id="KW-0472">Membrane</keyword>
<evidence type="ECO:0000256" key="2">
    <source>
        <dbReference type="ARBA" id="ARBA00022692"/>
    </source>
</evidence>
<dbReference type="VEuPathDB" id="FungiDB:GLRG_01079"/>
<dbReference type="EMBL" id="GG697333">
    <property type="protein sequence ID" value="EFQ25935.1"/>
    <property type="molecule type" value="Genomic_DNA"/>
</dbReference>
<comment type="subcellular location">
    <subcellularLocation>
        <location evidence="1">Membrane</location>
        <topology evidence="1">Multi-pass membrane protein</topology>
    </subcellularLocation>
</comment>
<keyword evidence="2 5" id="KW-0812">Transmembrane</keyword>
<dbReference type="Gene3D" id="1.20.1070.10">
    <property type="entry name" value="Rhodopsin 7-helix transmembrane proteins"/>
    <property type="match status" value="1"/>
</dbReference>